<organism evidence="1 2">
    <name type="scientific">Glossina palpalis gambiensis</name>
    <dbReference type="NCBI Taxonomy" id="67801"/>
    <lineage>
        <taxon>Eukaryota</taxon>
        <taxon>Metazoa</taxon>
        <taxon>Ecdysozoa</taxon>
        <taxon>Arthropoda</taxon>
        <taxon>Hexapoda</taxon>
        <taxon>Insecta</taxon>
        <taxon>Pterygota</taxon>
        <taxon>Neoptera</taxon>
        <taxon>Endopterygota</taxon>
        <taxon>Diptera</taxon>
        <taxon>Brachycera</taxon>
        <taxon>Muscomorpha</taxon>
        <taxon>Hippoboscoidea</taxon>
        <taxon>Glossinidae</taxon>
        <taxon>Glossina</taxon>
    </lineage>
</organism>
<evidence type="ECO:0000313" key="2">
    <source>
        <dbReference type="Proteomes" id="UP000092460"/>
    </source>
</evidence>
<sequence length="106" mass="12460">MNTNGGRLRKNLHYDMGLNDNTSLKIQQDLCRKCSRIGCASPVKPVFSRSDFQVYLLQRTSKKFQRPEEAKKVIVDVKLRYRSILTFCELRFCDNRNFIITELNIL</sequence>
<proteinExistence type="predicted"/>
<protein>
    <submittedName>
        <fullName evidence="1">Uncharacterized protein</fullName>
    </submittedName>
</protein>
<dbReference type="EnsemblMetazoa" id="GPPI046142-RA">
    <property type="protein sequence ID" value="GPPI046142-PA"/>
    <property type="gene ID" value="GPPI046142"/>
</dbReference>
<dbReference type="Proteomes" id="UP000092460">
    <property type="component" value="Unassembled WGS sequence"/>
</dbReference>
<keyword evidence="2" id="KW-1185">Reference proteome</keyword>
<dbReference type="VEuPathDB" id="VectorBase:GPPI046142"/>
<reference evidence="2" key="1">
    <citation type="submission" date="2015-01" db="EMBL/GenBank/DDBJ databases">
        <authorList>
            <person name="Aksoy S."/>
            <person name="Warren W."/>
            <person name="Wilson R.K."/>
        </authorList>
    </citation>
    <scope>NUCLEOTIDE SEQUENCE [LARGE SCALE GENOMIC DNA]</scope>
    <source>
        <strain evidence="2">IAEA</strain>
    </source>
</reference>
<accession>A0A1B0C0T0</accession>
<dbReference type="AlphaFoldDB" id="A0A1B0C0T0"/>
<name>A0A1B0C0T0_9MUSC</name>
<reference evidence="1" key="2">
    <citation type="submission" date="2020-05" db="UniProtKB">
        <authorList>
            <consortium name="EnsemblMetazoa"/>
        </authorList>
    </citation>
    <scope>IDENTIFICATION</scope>
    <source>
        <strain evidence="1">IAEA</strain>
    </source>
</reference>
<evidence type="ECO:0000313" key="1">
    <source>
        <dbReference type="EnsemblMetazoa" id="GPPI046142-PA"/>
    </source>
</evidence>
<dbReference type="EMBL" id="JXJN01023748">
    <property type="status" value="NOT_ANNOTATED_CDS"/>
    <property type="molecule type" value="Genomic_DNA"/>
</dbReference>